<reference evidence="3" key="1">
    <citation type="submission" date="2015-04" db="EMBL/GenBank/DDBJ databases">
        <title>The genome sequence of the plant pathogenic Rhizarian Plasmodiophora brassicae reveals insights in its biotrophic life cycle and the origin of chitin synthesis.</title>
        <authorList>
            <person name="Schwelm A."/>
            <person name="Fogelqvist J."/>
            <person name="Knaust A."/>
            <person name="Julke S."/>
            <person name="Lilja T."/>
            <person name="Dhandapani V."/>
            <person name="Bonilla-Rosso G."/>
            <person name="Karlsson M."/>
            <person name="Shevchenko A."/>
            <person name="Choi S.R."/>
            <person name="Kim H.G."/>
            <person name="Park J.Y."/>
            <person name="Lim Y.P."/>
            <person name="Ludwig-Muller J."/>
            <person name="Dixelius C."/>
        </authorList>
    </citation>
    <scope>NUCLEOTIDE SEQUENCE</scope>
    <source>
        <tissue evidence="3">Potato root galls</tissue>
    </source>
</reference>
<dbReference type="AlphaFoldDB" id="A0A0H5QJ33"/>
<protein>
    <submittedName>
        <fullName evidence="3">Uncharacterized protein</fullName>
    </submittedName>
</protein>
<accession>A0A0H5QJ33</accession>
<feature type="compositionally biased region" description="Polar residues" evidence="1">
    <location>
        <begin position="38"/>
        <end position="68"/>
    </location>
</feature>
<keyword evidence="2" id="KW-1133">Transmembrane helix</keyword>
<proteinExistence type="predicted"/>
<feature type="transmembrane region" description="Helical" evidence="2">
    <location>
        <begin position="113"/>
        <end position="135"/>
    </location>
</feature>
<feature type="transmembrane region" description="Helical" evidence="2">
    <location>
        <begin position="12"/>
        <end position="31"/>
    </location>
</feature>
<evidence type="ECO:0000256" key="1">
    <source>
        <dbReference type="SAM" id="MobiDB-lite"/>
    </source>
</evidence>
<feature type="non-terminal residue" evidence="3">
    <location>
        <position position="1"/>
    </location>
</feature>
<dbReference type="EMBL" id="HACM01000859">
    <property type="protein sequence ID" value="CRZ01301.1"/>
    <property type="molecule type" value="Transcribed_RNA"/>
</dbReference>
<evidence type="ECO:0000313" key="3">
    <source>
        <dbReference type="EMBL" id="CRZ01301.1"/>
    </source>
</evidence>
<keyword evidence="2" id="KW-0812">Transmembrane</keyword>
<sequence>ITDCFELQKGKGRLLLLIILLIIVVWSMTLVGSDLISSKSTKGGKSLRSNVNPQNQHDFSTRTTTSIKKQTDHEDELPVSVSIESTDETEAPSVESIPCCIPHSIGGSGALPINMILVAVLVVVSLIGLGVMLSFRRTINSTLK</sequence>
<feature type="region of interest" description="Disordered" evidence="1">
    <location>
        <begin position="38"/>
        <end position="91"/>
    </location>
</feature>
<evidence type="ECO:0000256" key="2">
    <source>
        <dbReference type="SAM" id="Phobius"/>
    </source>
</evidence>
<keyword evidence="2" id="KW-0472">Membrane</keyword>
<organism evidence="3">
    <name type="scientific">Spongospora subterranea</name>
    <dbReference type="NCBI Taxonomy" id="70186"/>
    <lineage>
        <taxon>Eukaryota</taxon>
        <taxon>Sar</taxon>
        <taxon>Rhizaria</taxon>
        <taxon>Endomyxa</taxon>
        <taxon>Phytomyxea</taxon>
        <taxon>Plasmodiophorida</taxon>
        <taxon>Plasmodiophoridae</taxon>
        <taxon>Spongospora</taxon>
    </lineage>
</organism>
<name>A0A0H5QJ33_9EUKA</name>